<dbReference type="EMBL" id="BOOY01000009">
    <property type="protein sequence ID" value="GIJ02384.1"/>
    <property type="molecule type" value="Genomic_DNA"/>
</dbReference>
<dbReference type="GO" id="GO:0005886">
    <property type="term" value="C:plasma membrane"/>
    <property type="evidence" value="ECO:0007669"/>
    <property type="project" value="TreeGrafter"/>
</dbReference>
<dbReference type="InterPro" id="IPR011990">
    <property type="entry name" value="TPR-like_helical_dom_sf"/>
</dbReference>
<dbReference type="Proteomes" id="UP000652013">
    <property type="component" value="Unassembled WGS sequence"/>
</dbReference>
<dbReference type="InterPro" id="IPR043128">
    <property type="entry name" value="Rev_trsase/Diguanyl_cyclase"/>
</dbReference>
<sequence length="531" mass="58060">MVDGSVAEFEQLAAGLTALEDRFVWDVAATLDAAERLEREAALLGDEELAVRARLVQANMWMRRGDIAAAARRMREIDQWADENDRSMIRARAQLLLTSVHHLLGDPATSLEHAIRAVEYLDAGATPHATVWHRVKLADALAEAGSIAAARTRYEQAEQLAAAHGAHRLHMAVLNNRAYSEYAAGEHEQAAAVVDRLRAKAAAHGFPLDPADLDTIGNIQIGNHRYADAERTLHACIALHAEGRHGTADQLAEYLLTLCRAQRGLGATERAQHTLDASRRICEERGLGEVLVRVHQEQAELHAARGEFAQAYAVHKAFFAAYDRLHSSRREAQARTRQAMFETAEAREEAERFREQARRDPLTGLRNRRFVDEQLPALIADPGAPVTIAILDLDHFKRVNDELSHDVGDQVLRVVAGLLDAEVAELAPAGFAARLGGEEFLLALPGLTAATAVACLDLLRVRIRSYPWAEVTGRLPVTVSIGAASTDDEVEPTQRGLLSTADSNLYAAKRGGRDRVVTGAAHGLRRHRSGA</sequence>
<dbReference type="InterPro" id="IPR029787">
    <property type="entry name" value="Nucleotide_cyclase"/>
</dbReference>
<dbReference type="PROSITE" id="PS50887">
    <property type="entry name" value="GGDEF"/>
    <property type="match status" value="1"/>
</dbReference>
<protein>
    <recommendedName>
        <fullName evidence="1">GGDEF domain-containing protein</fullName>
    </recommendedName>
</protein>
<dbReference type="PANTHER" id="PTHR45138">
    <property type="entry name" value="REGULATORY COMPONENTS OF SENSORY TRANSDUCTION SYSTEM"/>
    <property type="match status" value="1"/>
</dbReference>
<reference evidence="2" key="1">
    <citation type="submission" date="2021-01" db="EMBL/GenBank/DDBJ databases">
        <title>Whole genome shotgun sequence of Spirilliplanes yamanashiensis NBRC 15828.</title>
        <authorList>
            <person name="Komaki H."/>
            <person name="Tamura T."/>
        </authorList>
    </citation>
    <scope>NUCLEOTIDE SEQUENCE</scope>
    <source>
        <strain evidence="2">NBRC 15828</strain>
    </source>
</reference>
<evidence type="ECO:0000313" key="2">
    <source>
        <dbReference type="EMBL" id="GIJ02384.1"/>
    </source>
</evidence>
<dbReference type="GO" id="GO:0043709">
    <property type="term" value="P:cell adhesion involved in single-species biofilm formation"/>
    <property type="evidence" value="ECO:0007669"/>
    <property type="project" value="TreeGrafter"/>
</dbReference>
<dbReference type="SUPFAM" id="SSF48452">
    <property type="entry name" value="TPR-like"/>
    <property type="match status" value="1"/>
</dbReference>
<name>A0A8J4DIH7_9ACTN</name>
<dbReference type="NCBIfam" id="TIGR00254">
    <property type="entry name" value="GGDEF"/>
    <property type="match status" value="1"/>
</dbReference>
<dbReference type="PANTHER" id="PTHR45138:SF24">
    <property type="entry name" value="DIGUANYLATE CYCLASE DGCC-RELATED"/>
    <property type="match status" value="1"/>
</dbReference>
<keyword evidence="3" id="KW-1185">Reference proteome</keyword>
<evidence type="ECO:0000313" key="3">
    <source>
        <dbReference type="Proteomes" id="UP000652013"/>
    </source>
</evidence>
<dbReference type="InterPro" id="IPR050469">
    <property type="entry name" value="Diguanylate_Cyclase"/>
</dbReference>
<proteinExistence type="predicted"/>
<dbReference type="SUPFAM" id="SSF55073">
    <property type="entry name" value="Nucleotide cyclase"/>
    <property type="match status" value="1"/>
</dbReference>
<dbReference type="GO" id="GO:1902201">
    <property type="term" value="P:negative regulation of bacterial-type flagellum-dependent cell motility"/>
    <property type="evidence" value="ECO:0007669"/>
    <property type="project" value="TreeGrafter"/>
</dbReference>
<dbReference type="Gene3D" id="1.25.40.10">
    <property type="entry name" value="Tetratricopeptide repeat domain"/>
    <property type="match status" value="1"/>
</dbReference>
<dbReference type="CDD" id="cd01949">
    <property type="entry name" value="GGDEF"/>
    <property type="match status" value="1"/>
</dbReference>
<dbReference type="AlphaFoldDB" id="A0A8J4DIH7"/>
<dbReference type="Pfam" id="PF00990">
    <property type="entry name" value="GGDEF"/>
    <property type="match status" value="1"/>
</dbReference>
<dbReference type="SMART" id="SM00267">
    <property type="entry name" value="GGDEF"/>
    <property type="match status" value="1"/>
</dbReference>
<organism evidence="2 3">
    <name type="scientific">Spirilliplanes yamanashiensis</name>
    <dbReference type="NCBI Taxonomy" id="42233"/>
    <lineage>
        <taxon>Bacteria</taxon>
        <taxon>Bacillati</taxon>
        <taxon>Actinomycetota</taxon>
        <taxon>Actinomycetes</taxon>
        <taxon>Micromonosporales</taxon>
        <taxon>Micromonosporaceae</taxon>
        <taxon>Spirilliplanes</taxon>
    </lineage>
</organism>
<comment type="caution">
    <text evidence="2">The sequence shown here is derived from an EMBL/GenBank/DDBJ whole genome shotgun (WGS) entry which is preliminary data.</text>
</comment>
<evidence type="ECO:0000259" key="1">
    <source>
        <dbReference type="PROSITE" id="PS50887"/>
    </source>
</evidence>
<dbReference type="InterPro" id="IPR000160">
    <property type="entry name" value="GGDEF_dom"/>
</dbReference>
<feature type="domain" description="GGDEF" evidence="1">
    <location>
        <begin position="384"/>
        <end position="521"/>
    </location>
</feature>
<dbReference type="GO" id="GO:0052621">
    <property type="term" value="F:diguanylate cyclase activity"/>
    <property type="evidence" value="ECO:0007669"/>
    <property type="project" value="TreeGrafter"/>
</dbReference>
<accession>A0A8J4DIH7</accession>
<gene>
    <name evidence="2" type="ORF">Sya03_17360</name>
</gene>
<dbReference type="Gene3D" id="3.30.70.270">
    <property type="match status" value="1"/>
</dbReference>